<dbReference type="EMBL" id="BMNH01000032">
    <property type="protein sequence ID" value="GGO80543.1"/>
    <property type="molecule type" value="Genomic_DNA"/>
</dbReference>
<keyword evidence="3 10" id="KW-0812">Transmembrane</keyword>
<comment type="subcellular location">
    <subcellularLocation>
        <location evidence="1 10">Cell membrane</location>
        <topology evidence="1 10">Multi-pass membrane protein</topology>
    </subcellularLocation>
</comment>
<evidence type="ECO:0000256" key="10">
    <source>
        <dbReference type="HAMAP-Rule" id="MF_00454"/>
    </source>
</evidence>
<feature type="binding site" evidence="10">
    <location>
        <position position="100"/>
    </location>
    <ligand>
        <name>Na(+)</name>
        <dbReference type="ChEBI" id="CHEBI:29101"/>
        <note>structural</note>
    </ligand>
</feature>
<reference evidence="12" key="2">
    <citation type="submission" date="2020-09" db="EMBL/GenBank/DDBJ databases">
        <authorList>
            <person name="Sun Q."/>
            <person name="Zhou Y."/>
        </authorList>
    </citation>
    <scope>NUCLEOTIDE SEQUENCE</scope>
    <source>
        <strain evidence="12">CGMCC 4.7368</strain>
    </source>
</reference>
<evidence type="ECO:0000256" key="7">
    <source>
        <dbReference type="ARBA" id="ARBA00035120"/>
    </source>
</evidence>
<keyword evidence="10" id="KW-0813">Transport</keyword>
<evidence type="ECO:0000256" key="9">
    <source>
        <dbReference type="ARBA" id="ARBA00049940"/>
    </source>
</evidence>
<name>A0A917ZCY9_9ACTN</name>
<gene>
    <name evidence="10 12" type="primary">crcB</name>
    <name evidence="10" type="synonym">fluC</name>
    <name evidence="12" type="ORF">GCM10012289_67440</name>
</gene>
<comment type="activity regulation">
    <text evidence="10">Na(+) is not transported, but it plays an essential structural role and its presence is essential for fluoride channel function.</text>
</comment>
<keyword evidence="2 10" id="KW-1003">Cell membrane</keyword>
<evidence type="ECO:0000256" key="5">
    <source>
        <dbReference type="ARBA" id="ARBA00023136"/>
    </source>
</evidence>
<organism evidence="12 13">
    <name type="scientific">Nonomuraea cavernae</name>
    <dbReference type="NCBI Taxonomy" id="2045107"/>
    <lineage>
        <taxon>Bacteria</taxon>
        <taxon>Bacillati</taxon>
        <taxon>Actinomycetota</taxon>
        <taxon>Actinomycetes</taxon>
        <taxon>Streptosporangiales</taxon>
        <taxon>Streptosporangiaceae</taxon>
        <taxon>Nonomuraea</taxon>
    </lineage>
</organism>
<evidence type="ECO:0000256" key="3">
    <source>
        <dbReference type="ARBA" id="ARBA00022692"/>
    </source>
</evidence>
<feature type="binding site" evidence="10">
    <location>
        <position position="103"/>
    </location>
    <ligand>
        <name>Na(+)</name>
        <dbReference type="ChEBI" id="CHEBI:29101"/>
        <note>structural</note>
    </ligand>
</feature>
<dbReference type="PANTHER" id="PTHR28259:SF1">
    <property type="entry name" value="FLUORIDE EXPORT PROTEIN 1-RELATED"/>
    <property type="match status" value="1"/>
</dbReference>
<keyword evidence="10" id="KW-0915">Sodium</keyword>
<dbReference type="PANTHER" id="PTHR28259">
    <property type="entry name" value="FLUORIDE EXPORT PROTEIN 1-RELATED"/>
    <property type="match status" value="1"/>
</dbReference>
<evidence type="ECO:0000313" key="13">
    <source>
        <dbReference type="Proteomes" id="UP000646523"/>
    </source>
</evidence>
<keyword evidence="5 10" id="KW-0472">Membrane</keyword>
<feature type="region of interest" description="Disordered" evidence="11">
    <location>
        <begin position="1"/>
        <end position="20"/>
    </location>
</feature>
<reference evidence="12" key="1">
    <citation type="journal article" date="2014" name="Int. J. Syst. Evol. Microbiol.">
        <title>Complete genome sequence of Corynebacterium casei LMG S-19264T (=DSM 44701T), isolated from a smear-ripened cheese.</title>
        <authorList>
            <consortium name="US DOE Joint Genome Institute (JGI-PGF)"/>
            <person name="Walter F."/>
            <person name="Albersmeier A."/>
            <person name="Kalinowski J."/>
            <person name="Ruckert C."/>
        </authorList>
    </citation>
    <scope>NUCLEOTIDE SEQUENCE</scope>
    <source>
        <strain evidence="12">CGMCC 4.7368</strain>
    </source>
</reference>
<sequence>MESDEHLGRRERAEAVSLHPHGPPAWQPGVFLDIAIGGAVGALLRYLLTAAIPASPTGVPWGIFTVNMIGCLLMGLLTSYLLVTRPRPFVRPFAVTGYLGGFTTFSHLIDGVHSLGDAGRWGLGVGYAVASVVIGWIAVVAGLMLGKHLPHHRDRTV</sequence>
<dbReference type="GO" id="GO:0062054">
    <property type="term" value="F:fluoride channel activity"/>
    <property type="evidence" value="ECO:0007669"/>
    <property type="project" value="UniProtKB-UniRule"/>
</dbReference>
<comment type="similarity">
    <text evidence="7 10">Belongs to the fluoride channel Fluc/FEX (TC 1.A.43) family.</text>
</comment>
<comment type="caution">
    <text evidence="12">The sequence shown here is derived from an EMBL/GenBank/DDBJ whole genome shotgun (WGS) entry which is preliminary data.</text>
</comment>
<feature type="compositionally biased region" description="Basic and acidic residues" evidence="11">
    <location>
        <begin position="1"/>
        <end position="14"/>
    </location>
</feature>
<protein>
    <recommendedName>
        <fullName evidence="10">Fluoride-specific ion channel FluC</fullName>
    </recommendedName>
</protein>
<dbReference type="RefSeq" id="WP_189128264.1">
    <property type="nucleotide sequence ID" value="NZ_BMNH01000032.1"/>
</dbReference>
<evidence type="ECO:0000256" key="8">
    <source>
        <dbReference type="ARBA" id="ARBA00035585"/>
    </source>
</evidence>
<evidence type="ECO:0000256" key="1">
    <source>
        <dbReference type="ARBA" id="ARBA00004651"/>
    </source>
</evidence>
<dbReference type="Pfam" id="PF02537">
    <property type="entry name" value="CRCB"/>
    <property type="match status" value="1"/>
</dbReference>
<evidence type="ECO:0000313" key="12">
    <source>
        <dbReference type="EMBL" id="GGO80543.1"/>
    </source>
</evidence>
<feature type="transmembrane region" description="Helical" evidence="10">
    <location>
        <begin position="121"/>
        <end position="145"/>
    </location>
</feature>
<comment type="catalytic activity">
    <reaction evidence="8">
        <text>fluoride(in) = fluoride(out)</text>
        <dbReference type="Rhea" id="RHEA:76159"/>
        <dbReference type="ChEBI" id="CHEBI:17051"/>
    </reaction>
    <physiologicalReaction direction="left-to-right" evidence="8">
        <dbReference type="Rhea" id="RHEA:76160"/>
    </physiologicalReaction>
</comment>
<dbReference type="AlphaFoldDB" id="A0A917ZCY9"/>
<feature type="transmembrane region" description="Helical" evidence="10">
    <location>
        <begin position="30"/>
        <end position="48"/>
    </location>
</feature>
<dbReference type="GO" id="GO:0005886">
    <property type="term" value="C:plasma membrane"/>
    <property type="evidence" value="ECO:0007669"/>
    <property type="project" value="UniProtKB-SubCell"/>
</dbReference>
<proteinExistence type="inferred from homology"/>
<dbReference type="GO" id="GO:0140114">
    <property type="term" value="P:cellular detoxification of fluoride"/>
    <property type="evidence" value="ECO:0007669"/>
    <property type="project" value="UniProtKB-UniRule"/>
</dbReference>
<evidence type="ECO:0000256" key="4">
    <source>
        <dbReference type="ARBA" id="ARBA00022989"/>
    </source>
</evidence>
<keyword evidence="4 10" id="KW-1133">Transmembrane helix</keyword>
<accession>A0A917ZCY9</accession>
<evidence type="ECO:0000256" key="11">
    <source>
        <dbReference type="SAM" id="MobiDB-lite"/>
    </source>
</evidence>
<keyword evidence="6 10" id="KW-0407">Ion channel</keyword>
<evidence type="ECO:0000256" key="6">
    <source>
        <dbReference type="ARBA" id="ARBA00023303"/>
    </source>
</evidence>
<comment type="function">
    <text evidence="9 10">Fluoride-specific ion channel. Important for reducing fluoride concentration in the cell, thus reducing its toxicity.</text>
</comment>
<feature type="transmembrane region" description="Helical" evidence="10">
    <location>
        <begin position="89"/>
        <end position="109"/>
    </location>
</feature>
<dbReference type="GO" id="GO:0046872">
    <property type="term" value="F:metal ion binding"/>
    <property type="evidence" value="ECO:0007669"/>
    <property type="project" value="UniProtKB-KW"/>
</dbReference>
<dbReference type="Proteomes" id="UP000646523">
    <property type="component" value="Unassembled WGS sequence"/>
</dbReference>
<keyword evidence="10" id="KW-0406">Ion transport</keyword>
<keyword evidence="13" id="KW-1185">Reference proteome</keyword>
<keyword evidence="10" id="KW-0479">Metal-binding</keyword>
<dbReference type="HAMAP" id="MF_00454">
    <property type="entry name" value="FluC"/>
    <property type="match status" value="1"/>
</dbReference>
<dbReference type="InterPro" id="IPR003691">
    <property type="entry name" value="FluC"/>
</dbReference>
<feature type="transmembrane region" description="Helical" evidence="10">
    <location>
        <begin position="60"/>
        <end position="82"/>
    </location>
</feature>
<evidence type="ECO:0000256" key="2">
    <source>
        <dbReference type="ARBA" id="ARBA00022475"/>
    </source>
</evidence>